<name>A0AAV9ZLC8_9AGAR</name>
<evidence type="ECO:0000313" key="3">
    <source>
        <dbReference type="Proteomes" id="UP001362999"/>
    </source>
</evidence>
<evidence type="ECO:0000313" key="2">
    <source>
        <dbReference type="EMBL" id="KAK6985003.1"/>
    </source>
</evidence>
<comment type="caution">
    <text evidence="2">The sequence shown here is derived from an EMBL/GenBank/DDBJ whole genome shotgun (WGS) entry which is preliminary data.</text>
</comment>
<sequence>MPHKPGSEEQRIKKNQQTTPLAGSMDVDVNNSGSTPPGATAPANAPSTNSAQLKELHGGELGVGGLSEEEIRLRTGLLKGSWSLHEQFGIPVCVSLLRAVACNDAAGGTSENEQCKVCKAFLDHIGAGVINNDRSLTASFQLRDLLRSRNAVAENVATMAAELAVMRRTLDDVSARNDTLQRELLDSTARRMVAETDRERLADSLEVSQNRERELISQIDRIDDNRARKRHTGSPRKPHGRCLRCL</sequence>
<organism evidence="2 3">
    <name type="scientific">Favolaschia claudopus</name>
    <dbReference type="NCBI Taxonomy" id="2862362"/>
    <lineage>
        <taxon>Eukaryota</taxon>
        <taxon>Fungi</taxon>
        <taxon>Dikarya</taxon>
        <taxon>Basidiomycota</taxon>
        <taxon>Agaricomycotina</taxon>
        <taxon>Agaricomycetes</taxon>
        <taxon>Agaricomycetidae</taxon>
        <taxon>Agaricales</taxon>
        <taxon>Marasmiineae</taxon>
        <taxon>Mycenaceae</taxon>
        <taxon>Favolaschia</taxon>
    </lineage>
</organism>
<feature type="compositionally biased region" description="Basic residues" evidence="1">
    <location>
        <begin position="227"/>
        <end position="246"/>
    </location>
</feature>
<dbReference type="AlphaFoldDB" id="A0AAV9ZLC8"/>
<dbReference type="Proteomes" id="UP001362999">
    <property type="component" value="Unassembled WGS sequence"/>
</dbReference>
<feature type="compositionally biased region" description="Basic and acidic residues" evidence="1">
    <location>
        <begin position="1"/>
        <end position="12"/>
    </location>
</feature>
<feature type="region of interest" description="Disordered" evidence="1">
    <location>
        <begin position="1"/>
        <end position="49"/>
    </location>
</feature>
<reference evidence="2 3" key="1">
    <citation type="journal article" date="2024" name="J Genomics">
        <title>Draft genome sequencing and assembly of Favolaschia claudopus CIRM-BRFM 2984 isolated from oak limbs.</title>
        <authorList>
            <person name="Navarro D."/>
            <person name="Drula E."/>
            <person name="Chaduli D."/>
            <person name="Cazenave R."/>
            <person name="Ahrendt S."/>
            <person name="Wang J."/>
            <person name="Lipzen A."/>
            <person name="Daum C."/>
            <person name="Barry K."/>
            <person name="Grigoriev I.V."/>
            <person name="Favel A."/>
            <person name="Rosso M.N."/>
            <person name="Martin F."/>
        </authorList>
    </citation>
    <scope>NUCLEOTIDE SEQUENCE [LARGE SCALE GENOMIC DNA]</scope>
    <source>
        <strain evidence="2 3">CIRM-BRFM 2984</strain>
    </source>
</reference>
<feature type="region of interest" description="Disordered" evidence="1">
    <location>
        <begin position="224"/>
        <end position="246"/>
    </location>
</feature>
<accession>A0AAV9ZLC8</accession>
<protein>
    <submittedName>
        <fullName evidence="2">Uncharacterized protein</fullName>
    </submittedName>
</protein>
<keyword evidence="3" id="KW-1185">Reference proteome</keyword>
<feature type="compositionally biased region" description="Low complexity" evidence="1">
    <location>
        <begin position="32"/>
        <end position="49"/>
    </location>
</feature>
<gene>
    <name evidence="2" type="ORF">R3P38DRAFT_3102545</name>
</gene>
<evidence type="ECO:0000256" key="1">
    <source>
        <dbReference type="SAM" id="MobiDB-lite"/>
    </source>
</evidence>
<proteinExistence type="predicted"/>
<dbReference type="EMBL" id="JAWWNJ010000133">
    <property type="protein sequence ID" value="KAK6985003.1"/>
    <property type="molecule type" value="Genomic_DNA"/>
</dbReference>